<keyword evidence="1" id="KW-1133">Transmembrane helix</keyword>
<protein>
    <recommendedName>
        <fullName evidence="4">MFS transporter</fullName>
    </recommendedName>
</protein>
<dbReference type="EMBL" id="CAJOBP010013785">
    <property type="protein sequence ID" value="CAF4575088.1"/>
    <property type="molecule type" value="Genomic_DNA"/>
</dbReference>
<evidence type="ECO:0008006" key="4">
    <source>
        <dbReference type="Google" id="ProtNLM"/>
    </source>
</evidence>
<name>A0A821AJH4_9BILA</name>
<proteinExistence type="predicted"/>
<keyword evidence="1" id="KW-0472">Membrane</keyword>
<sequence length="57" mass="6088">GSGLIGPTLLKFGEQINSPLDRVVYILFTRSFGFLVGTLAGGFLIDAFPLLGRTFLA</sequence>
<reference evidence="2" key="1">
    <citation type="submission" date="2021-02" db="EMBL/GenBank/DDBJ databases">
        <authorList>
            <person name="Nowell W R."/>
        </authorList>
    </citation>
    <scope>NUCLEOTIDE SEQUENCE</scope>
</reference>
<dbReference type="AlphaFoldDB" id="A0A821AJH4"/>
<evidence type="ECO:0000313" key="2">
    <source>
        <dbReference type="EMBL" id="CAF4575088.1"/>
    </source>
</evidence>
<comment type="caution">
    <text evidence="2">The sequence shown here is derived from an EMBL/GenBank/DDBJ whole genome shotgun (WGS) entry which is preliminary data.</text>
</comment>
<feature type="non-terminal residue" evidence="2">
    <location>
        <position position="57"/>
    </location>
</feature>
<gene>
    <name evidence="2" type="ORF">UJA718_LOCUS30438</name>
</gene>
<evidence type="ECO:0000313" key="3">
    <source>
        <dbReference type="Proteomes" id="UP000663873"/>
    </source>
</evidence>
<evidence type="ECO:0000256" key="1">
    <source>
        <dbReference type="SAM" id="Phobius"/>
    </source>
</evidence>
<feature type="non-terminal residue" evidence="2">
    <location>
        <position position="1"/>
    </location>
</feature>
<dbReference type="Proteomes" id="UP000663873">
    <property type="component" value="Unassembled WGS sequence"/>
</dbReference>
<feature type="transmembrane region" description="Helical" evidence="1">
    <location>
        <begin position="23"/>
        <end position="45"/>
    </location>
</feature>
<keyword evidence="3" id="KW-1185">Reference proteome</keyword>
<organism evidence="2 3">
    <name type="scientific">Rotaria socialis</name>
    <dbReference type="NCBI Taxonomy" id="392032"/>
    <lineage>
        <taxon>Eukaryota</taxon>
        <taxon>Metazoa</taxon>
        <taxon>Spiralia</taxon>
        <taxon>Gnathifera</taxon>
        <taxon>Rotifera</taxon>
        <taxon>Eurotatoria</taxon>
        <taxon>Bdelloidea</taxon>
        <taxon>Philodinida</taxon>
        <taxon>Philodinidae</taxon>
        <taxon>Rotaria</taxon>
    </lineage>
</organism>
<accession>A0A821AJH4</accession>
<keyword evidence="1" id="KW-0812">Transmembrane</keyword>